<feature type="transmembrane region" description="Helical" evidence="2">
    <location>
        <begin position="6"/>
        <end position="24"/>
    </location>
</feature>
<keyword evidence="6" id="KW-1185">Reference proteome</keyword>
<feature type="compositionally biased region" description="Low complexity" evidence="1">
    <location>
        <begin position="71"/>
        <end position="82"/>
    </location>
</feature>
<sequence length="392" mass="44141">MKTRQYWLVFALLCLIGIMMALWLRGGTDTRLVTLPEGWATEVGSWFSEQANHIFPTDLAGAVDQTASIKTPDTPDLPGTTGQRISPLDHTANDKQVCGRPPTKSRDDTTRELVYRWVDEQGQTHMADRRPHGRIASVTDLGRTKLDFTYEIIADGVSLPIGFQGQLAAGSKRMYDTWHFFLGEQQLRQSRIRLRMIGGPGRFDAYYANVAVHPAQVSGFYTMHNNEAVVKFNAADPRRNLAVTFHEISHLITAAHLGPTPVWLTEGLAEYFETMQVKGQSGAIHPNRDHIKRLQTTPPPSLRGYLAIDRTQWYGAQIHRNYAIAWSLVHFLLREAPAMYALRDVVKQARENFCKPFSAVAALEKAYPGGIARLETDWRKWLAGSSFPVQQI</sequence>
<gene>
    <name evidence="5" type="ORF">CWI75_04735</name>
</gene>
<comment type="caution">
    <text evidence="5">The sequence shown here is derived from an EMBL/GenBank/DDBJ whole genome shotgun (WGS) entry which is preliminary data.</text>
</comment>
<reference evidence="6" key="1">
    <citation type="submission" date="2017-11" db="EMBL/GenBank/DDBJ databases">
        <title>The draft genome sequence of Chromatocurvus sp. F02.</title>
        <authorList>
            <person name="Du Z.-J."/>
            <person name="Chang Y.-Q."/>
        </authorList>
    </citation>
    <scope>NUCLEOTIDE SEQUENCE [LARGE SCALE GENOMIC DNA]</scope>
    <source>
        <strain evidence="6">F02</strain>
    </source>
</reference>
<dbReference type="InterPro" id="IPR011464">
    <property type="entry name" value="DUF1570"/>
</dbReference>
<feature type="domain" description="DUF4124" evidence="4">
    <location>
        <begin position="114"/>
        <end position="135"/>
    </location>
</feature>
<keyword evidence="2" id="KW-0472">Membrane</keyword>
<dbReference type="Proteomes" id="UP000234845">
    <property type="component" value="Unassembled WGS sequence"/>
</dbReference>
<dbReference type="EMBL" id="PKLZ01000002">
    <property type="protein sequence ID" value="PLW83660.1"/>
    <property type="molecule type" value="Genomic_DNA"/>
</dbReference>
<protein>
    <recommendedName>
        <fullName evidence="7">DUF1570 domain-containing protein</fullName>
    </recommendedName>
</protein>
<evidence type="ECO:0000259" key="3">
    <source>
        <dbReference type="Pfam" id="PF07607"/>
    </source>
</evidence>
<dbReference type="Pfam" id="PF13511">
    <property type="entry name" value="DUF4124"/>
    <property type="match status" value="1"/>
</dbReference>
<feature type="region of interest" description="Disordered" evidence="1">
    <location>
        <begin position="68"/>
        <end position="107"/>
    </location>
</feature>
<keyword evidence="2" id="KW-1133">Transmembrane helix</keyword>
<proteinExistence type="predicted"/>
<accession>A0A2N5Y5I2</accession>
<dbReference type="InterPro" id="IPR025392">
    <property type="entry name" value="DUF4124"/>
</dbReference>
<evidence type="ECO:0000313" key="6">
    <source>
        <dbReference type="Proteomes" id="UP000234845"/>
    </source>
</evidence>
<dbReference type="RefSeq" id="WP_101520341.1">
    <property type="nucleotide sequence ID" value="NZ_PKLZ01000002.1"/>
</dbReference>
<evidence type="ECO:0000256" key="1">
    <source>
        <dbReference type="SAM" id="MobiDB-lite"/>
    </source>
</evidence>
<organism evidence="5 6">
    <name type="scientific">Kineobactrum sediminis</name>
    <dbReference type="NCBI Taxonomy" id="1905677"/>
    <lineage>
        <taxon>Bacteria</taxon>
        <taxon>Pseudomonadati</taxon>
        <taxon>Pseudomonadota</taxon>
        <taxon>Gammaproteobacteria</taxon>
        <taxon>Cellvibrionales</taxon>
        <taxon>Halieaceae</taxon>
        <taxon>Kineobactrum</taxon>
    </lineage>
</organism>
<evidence type="ECO:0000313" key="5">
    <source>
        <dbReference type="EMBL" id="PLW83660.1"/>
    </source>
</evidence>
<feature type="domain" description="DUF1570" evidence="3">
    <location>
        <begin position="257"/>
        <end position="336"/>
    </location>
</feature>
<evidence type="ECO:0000259" key="4">
    <source>
        <dbReference type="Pfam" id="PF13511"/>
    </source>
</evidence>
<dbReference type="OrthoDB" id="256673at2"/>
<evidence type="ECO:0000256" key="2">
    <source>
        <dbReference type="SAM" id="Phobius"/>
    </source>
</evidence>
<dbReference type="AlphaFoldDB" id="A0A2N5Y5I2"/>
<dbReference type="Pfam" id="PF07607">
    <property type="entry name" value="DUF1570"/>
    <property type="match status" value="1"/>
</dbReference>
<keyword evidence="2" id="KW-0812">Transmembrane</keyword>
<evidence type="ECO:0008006" key="7">
    <source>
        <dbReference type="Google" id="ProtNLM"/>
    </source>
</evidence>
<name>A0A2N5Y5I2_9GAMM</name>